<accession>A0A285I3L2</accession>
<evidence type="ECO:0000313" key="5">
    <source>
        <dbReference type="EMBL" id="SNY42534.1"/>
    </source>
</evidence>
<proteinExistence type="predicted"/>
<dbReference type="Gene3D" id="2.40.50.1020">
    <property type="entry name" value="LytTr DNA-binding domain"/>
    <property type="match status" value="1"/>
</dbReference>
<keyword evidence="6" id="KW-1185">Reference proteome</keyword>
<dbReference type="PANTHER" id="PTHR37299">
    <property type="entry name" value="TRANSCRIPTIONAL REGULATOR-RELATED"/>
    <property type="match status" value="1"/>
</dbReference>
<dbReference type="PROSITE" id="PS50930">
    <property type="entry name" value="HTH_LYTTR"/>
    <property type="match status" value="1"/>
</dbReference>
<keyword evidence="2" id="KW-0597">Phosphoprotein</keyword>
<reference evidence="6" key="1">
    <citation type="submission" date="2017-09" db="EMBL/GenBank/DDBJ databases">
        <authorList>
            <person name="Varghese N."/>
            <person name="Submissions S."/>
        </authorList>
    </citation>
    <scope>NUCLEOTIDE SEQUENCE [LARGE SCALE GENOMIC DNA]</scope>
    <source>
        <strain evidence="6">CGMCC 1.12461</strain>
    </source>
</reference>
<dbReference type="PROSITE" id="PS50110">
    <property type="entry name" value="RESPONSE_REGULATORY"/>
    <property type="match status" value="1"/>
</dbReference>
<dbReference type="Proteomes" id="UP000219353">
    <property type="component" value="Unassembled WGS sequence"/>
</dbReference>
<name>A0A285I3L2_9GAMM</name>
<feature type="domain" description="Response regulatory" evidence="3">
    <location>
        <begin position="2"/>
        <end position="113"/>
    </location>
</feature>
<dbReference type="AlphaFoldDB" id="A0A285I3L2"/>
<dbReference type="Gene3D" id="3.40.50.2300">
    <property type="match status" value="1"/>
</dbReference>
<dbReference type="SUPFAM" id="SSF52172">
    <property type="entry name" value="CheY-like"/>
    <property type="match status" value="1"/>
</dbReference>
<dbReference type="InterPro" id="IPR011006">
    <property type="entry name" value="CheY-like_superfamily"/>
</dbReference>
<evidence type="ECO:0000256" key="1">
    <source>
        <dbReference type="ARBA" id="ARBA00023012"/>
    </source>
</evidence>
<dbReference type="InterPro" id="IPR001789">
    <property type="entry name" value="Sig_transdc_resp-reg_receiver"/>
</dbReference>
<feature type="modified residue" description="4-aspartylphosphate" evidence="2">
    <location>
        <position position="53"/>
    </location>
</feature>
<dbReference type="PANTHER" id="PTHR37299:SF1">
    <property type="entry name" value="STAGE 0 SPORULATION PROTEIN A HOMOLOG"/>
    <property type="match status" value="1"/>
</dbReference>
<dbReference type="EMBL" id="OBEB01000001">
    <property type="protein sequence ID" value="SNY42534.1"/>
    <property type="molecule type" value="Genomic_DNA"/>
</dbReference>
<protein>
    <submittedName>
        <fullName evidence="5">Two component transcriptional regulator, LytTR family</fullName>
    </submittedName>
</protein>
<dbReference type="GO" id="GO:0000156">
    <property type="term" value="F:phosphorelay response regulator activity"/>
    <property type="evidence" value="ECO:0007669"/>
    <property type="project" value="InterPro"/>
</dbReference>
<evidence type="ECO:0000256" key="2">
    <source>
        <dbReference type="PROSITE-ProRule" id="PRU00169"/>
    </source>
</evidence>
<sequence>MKVIVVDDSRLARLELAEQLNHIHGTSLVGEAANIRQAKQQIEALKPDVVLLDINMPGGDGFKLLEQLDYLPQVIFVTAYDNYAVKSFEYNALDYLLKPVTLNRLQAAFDKLQPVNQNEQKLALHQQFFIKDGDNCYFVKLADVICFEAMGNYTRVHLADATPATYRSISAIAQRLPAESFFRANRSWIINTNYIKEITPSVAGGFDVKLQRNKQVEISRRQASAFRLHWSL</sequence>
<dbReference type="InterPro" id="IPR007492">
    <property type="entry name" value="LytTR_DNA-bd_dom"/>
</dbReference>
<dbReference type="InterPro" id="IPR046947">
    <property type="entry name" value="LytR-like"/>
</dbReference>
<feature type="domain" description="HTH LytTR-type" evidence="4">
    <location>
        <begin position="128"/>
        <end position="232"/>
    </location>
</feature>
<dbReference type="SMART" id="SM00448">
    <property type="entry name" value="REC"/>
    <property type="match status" value="1"/>
</dbReference>
<dbReference type="Pfam" id="PF04397">
    <property type="entry name" value="LytTR"/>
    <property type="match status" value="1"/>
</dbReference>
<evidence type="ECO:0000313" key="6">
    <source>
        <dbReference type="Proteomes" id="UP000219353"/>
    </source>
</evidence>
<gene>
    <name evidence="5" type="ORF">SAMN06297280_0456</name>
</gene>
<dbReference type="GO" id="GO:0003677">
    <property type="term" value="F:DNA binding"/>
    <property type="evidence" value="ECO:0007669"/>
    <property type="project" value="InterPro"/>
</dbReference>
<dbReference type="RefSeq" id="WP_097109724.1">
    <property type="nucleotide sequence ID" value="NZ_OBEB01000001.1"/>
</dbReference>
<dbReference type="SMART" id="SM00850">
    <property type="entry name" value="LytTR"/>
    <property type="match status" value="1"/>
</dbReference>
<keyword evidence="1" id="KW-0902">Two-component regulatory system</keyword>
<dbReference type="OrthoDB" id="236568at2"/>
<organism evidence="5 6">
    <name type="scientific">Arsukibacterium tuosuense</name>
    <dbReference type="NCBI Taxonomy" id="1323745"/>
    <lineage>
        <taxon>Bacteria</taxon>
        <taxon>Pseudomonadati</taxon>
        <taxon>Pseudomonadota</taxon>
        <taxon>Gammaproteobacteria</taxon>
        <taxon>Chromatiales</taxon>
        <taxon>Chromatiaceae</taxon>
        <taxon>Arsukibacterium</taxon>
    </lineage>
</organism>
<evidence type="ECO:0000259" key="3">
    <source>
        <dbReference type="PROSITE" id="PS50110"/>
    </source>
</evidence>
<evidence type="ECO:0000259" key="4">
    <source>
        <dbReference type="PROSITE" id="PS50930"/>
    </source>
</evidence>
<dbReference type="Pfam" id="PF00072">
    <property type="entry name" value="Response_reg"/>
    <property type="match status" value="1"/>
</dbReference>